<name>A0A6P8KTI0_DROMA</name>
<evidence type="ECO:0000256" key="5">
    <source>
        <dbReference type="ARBA" id="ARBA00023180"/>
    </source>
</evidence>
<dbReference type="Pfam" id="PF06309">
    <property type="entry name" value="Torsin"/>
    <property type="match status" value="1"/>
</dbReference>
<keyword evidence="9" id="KW-1185">Reference proteome</keyword>
<dbReference type="InterPro" id="IPR010448">
    <property type="entry name" value="Torsin"/>
</dbReference>
<dbReference type="RefSeq" id="XP_033172398.1">
    <property type="nucleotide sequence ID" value="XM_033316507.1"/>
</dbReference>
<dbReference type="GO" id="GO:0071218">
    <property type="term" value="P:cellular response to misfolded protein"/>
    <property type="evidence" value="ECO:0007669"/>
    <property type="project" value="TreeGrafter"/>
</dbReference>
<dbReference type="Proteomes" id="UP000515162">
    <property type="component" value="Chromosome X"/>
</dbReference>
<comment type="similarity">
    <text evidence="2 6">Belongs to the ClpA/ClpB family. Torsin subfamily.</text>
</comment>
<dbReference type="Gene3D" id="3.40.50.300">
    <property type="entry name" value="P-loop containing nucleotide triphosphate hydrolases"/>
    <property type="match status" value="1"/>
</dbReference>
<dbReference type="PIRSF" id="PIRSF038079">
    <property type="entry name" value="Torsin_2A"/>
    <property type="match status" value="1"/>
</dbReference>
<evidence type="ECO:0000256" key="4">
    <source>
        <dbReference type="ARBA" id="ARBA00022824"/>
    </source>
</evidence>
<comment type="subcellular location">
    <subcellularLocation>
        <location evidence="1 6">Endoplasmic reticulum lumen</location>
    </subcellularLocation>
</comment>
<keyword evidence="4 6" id="KW-0256">Endoplasmic reticulum</keyword>
<feature type="chain" id="PRO_5027947386" description="Torsin" evidence="8">
    <location>
        <begin position="25"/>
        <end position="341"/>
    </location>
</feature>
<evidence type="ECO:0000256" key="8">
    <source>
        <dbReference type="SAM" id="SignalP"/>
    </source>
</evidence>
<accession>A0A6P8KTI0</accession>
<evidence type="ECO:0000256" key="3">
    <source>
        <dbReference type="ARBA" id="ARBA00022729"/>
    </source>
</evidence>
<organism evidence="9 10">
    <name type="scientific">Drosophila mauritiana</name>
    <name type="common">Fruit fly</name>
    <dbReference type="NCBI Taxonomy" id="7226"/>
    <lineage>
        <taxon>Eukaryota</taxon>
        <taxon>Metazoa</taxon>
        <taxon>Ecdysozoa</taxon>
        <taxon>Arthropoda</taxon>
        <taxon>Hexapoda</taxon>
        <taxon>Insecta</taxon>
        <taxon>Pterygota</taxon>
        <taxon>Neoptera</taxon>
        <taxon>Endopterygota</taxon>
        <taxon>Diptera</taxon>
        <taxon>Brachycera</taxon>
        <taxon>Muscomorpha</taxon>
        <taxon>Ephydroidea</taxon>
        <taxon>Drosophilidae</taxon>
        <taxon>Drosophila</taxon>
        <taxon>Sophophora</taxon>
    </lineage>
</organism>
<dbReference type="GO" id="GO:0016887">
    <property type="term" value="F:ATP hydrolysis activity"/>
    <property type="evidence" value="ECO:0007669"/>
    <property type="project" value="InterPro"/>
</dbReference>
<dbReference type="SUPFAM" id="SSF52540">
    <property type="entry name" value="P-loop containing nucleoside triphosphate hydrolases"/>
    <property type="match status" value="1"/>
</dbReference>
<dbReference type="PANTHER" id="PTHR10760:SF2">
    <property type="entry name" value="LD13476P-RELATED"/>
    <property type="match status" value="1"/>
</dbReference>
<feature type="binding site" evidence="7">
    <location>
        <begin position="109"/>
        <end position="116"/>
    </location>
    <ligand>
        <name>ATP</name>
        <dbReference type="ChEBI" id="CHEBI:30616"/>
    </ligand>
</feature>
<evidence type="ECO:0000313" key="9">
    <source>
        <dbReference type="Proteomes" id="UP000515162"/>
    </source>
</evidence>
<gene>
    <name evidence="10" type="primary">LOC117148848</name>
</gene>
<evidence type="ECO:0000256" key="1">
    <source>
        <dbReference type="ARBA" id="ARBA00004319"/>
    </source>
</evidence>
<feature type="signal peptide" evidence="8">
    <location>
        <begin position="1"/>
        <end position="24"/>
    </location>
</feature>
<dbReference type="FunFam" id="3.40.50.300:FF:004287">
    <property type="entry name" value="AGAP009547-PA"/>
    <property type="match status" value="1"/>
</dbReference>
<proteinExistence type="inferred from homology"/>
<keyword evidence="7" id="KW-0547">Nucleotide-binding</keyword>
<sequence length="341" mass="38144">MMSFPRMLPLCLGVLVILPHPLQSLEPLSMGAIGGVVAMGMYFKEYTYCRFSECCDDRSIPARINELERSLERTLIGQHIVRQHIVPALKAHIASSDKSRKPLVISFHGQPGTGKNFVADQIANALYLKGSKSSYVTKYLGQADFPNESQVGSYKAKISLEVRQILRSCPRSLFIFDEVDKMPSGVFDALTSLVDYNAFVDGTDNTKAIFIFLSNTAGSHIAGHLGSMMKNGRLREDTRLSDFEPLLRKAAYNMDGGMKKTTMIESLVIDHFIPFLPMEKAHVIKCLEAEFVRWFRDPTQPQAQEIIEDIINSSISYDRTHSLFAISGCKTLEKKVAMAIH</sequence>
<dbReference type="GO" id="GO:0005524">
    <property type="term" value="F:ATP binding"/>
    <property type="evidence" value="ECO:0007669"/>
    <property type="project" value="UniProtKB-KW"/>
</dbReference>
<evidence type="ECO:0000256" key="7">
    <source>
        <dbReference type="PIRSR" id="PIRSR038079-1"/>
    </source>
</evidence>
<keyword evidence="3 8" id="KW-0732">Signal</keyword>
<evidence type="ECO:0000256" key="6">
    <source>
        <dbReference type="PIRNR" id="PIRNR038079"/>
    </source>
</evidence>
<reference evidence="10" key="1">
    <citation type="submission" date="2025-08" db="UniProtKB">
        <authorList>
            <consortium name="RefSeq"/>
        </authorList>
    </citation>
    <scope>IDENTIFICATION</scope>
    <source>
        <strain evidence="10">Mau12</strain>
        <tissue evidence="10">Whole Body</tissue>
    </source>
</reference>
<dbReference type="GO" id="GO:0005788">
    <property type="term" value="C:endoplasmic reticulum lumen"/>
    <property type="evidence" value="ECO:0007669"/>
    <property type="project" value="UniProtKB-SubCell"/>
</dbReference>
<evidence type="ECO:0000313" key="10">
    <source>
        <dbReference type="RefSeq" id="XP_033172398.1"/>
    </source>
</evidence>
<dbReference type="CTD" id="31399"/>
<keyword evidence="7" id="KW-0067">ATP-binding</keyword>
<dbReference type="GeneID" id="117148848"/>
<protein>
    <recommendedName>
        <fullName evidence="6">Torsin</fullName>
    </recommendedName>
</protein>
<dbReference type="AlphaFoldDB" id="A0A6P8KTI0"/>
<keyword evidence="5" id="KW-0325">Glycoprotein</keyword>
<dbReference type="PANTHER" id="PTHR10760">
    <property type="entry name" value="TORSIN"/>
    <property type="match status" value="1"/>
</dbReference>
<dbReference type="InterPro" id="IPR017378">
    <property type="entry name" value="Torsin_1/2"/>
</dbReference>
<evidence type="ECO:0000256" key="2">
    <source>
        <dbReference type="ARBA" id="ARBA00006235"/>
    </source>
</evidence>
<dbReference type="InterPro" id="IPR027417">
    <property type="entry name" value="P-loop_NTPase"/>
</dbReference>